<dbReference type="CDD" id="cd12797">
    <property type="entry name" value="M23_peptidase"/>
    <property type="match status" value="1"/>
</dbReference>
<accession>A0AA49GSR2</accession>
<dbReference type="AlphaFoldDB" id="A0AA49GSR2"/>
<gene>
    <name evidence="5" type="ORF">K4G66_05450</name>
</gene>
<feature type="coiled-coil region" evidence="2">
    <location>
        <begin position="201"/>
        <end position="228"/>
    </location>
</feature>
<feature type="domain" description="M23ase beta-sheet core" evidence="4">
    <location>
        <begin position="290"/>
        <end position="383"/>
    </location>
</feature>
<feature type="compositionally biased region" description="Polar residues" evidence="3">
    <location>
        <begin position="1"/>
        <end position="13"/>
    </location>
</feature>
<protein>
    <submittedName>
        <fullName evidence="5">Peptidoglycan DD-metalloendopeptidase family protein</fullName>
    </submittedName>
</protein>
<dbReference type="PANTHER" id="PTHR21666">
    <property type="entry name" value="PEPTIDASE-RELATED"/>
    <property type="match status" value="1"/>
</dbReference>
<dbReference type="Gene3D" id="2.70.70.10">
    <property type="entry name" value="Glucose Permease (Domain IIA)"/>
    <property type="match status" value="1"/>
</dbReference>
<name>A0AA49GSR2_9BACT</name>
<reference evidence="5" key="2">
    <citation type="journal article" date="2024" name="Antonie Van Leeuwenhoek">
        <title>Roseihalotalea indica gen. nov., sp. nov., a halophilic Bacteroidetes from mesopelagic Southwest Indian Ocean with higher carbohydrate metabolic potential.</title>
        <authorList>
            <person name="Chen B."/>
            <person name="Zhang M."/>
            <person name="Lin D."/>
            <person name="Ye J."/>
            <person name="Tang K."/>
        </authorList>
    </citation>
    <scope>NUCLEOTIDE SEQUENCE</scope>
    <source>
        <strain evidence="5">TK19036</strain>
    </source>
</reference>
<evidence type="ECO:0000256" key="1">
    <source>
        <dbReference type="ARBA" id="ARBA00022729"/>
    </source>
</evidence>
<dbReference type="SUPFAM" id="SSF51261">
    <property type="entry name" value="Duplicated hybrid motif"/>
    <property type="match status" value="1"/>
</dbReference>
<dbReference type="InterPro" id="IPR011055">
    <property type="entry name" value="Dup_hybrid_motif"/>
</dbReference>
<dbReference type="Gene3D" id="6.10.250.3150">
    <property type="match status" value="1"/>
</dbReference>
<dbReference type="Pfam" id="PF01551">
    <property type="entry name" value="Peptidase_M23"/>
    <property type="match status" value="1"/>
</dbReference>
<dbReference type="InterPro" id="IPR016047">
    <property type="entry name" value="M23ase_b-sheet_dom"/>
</dbReference>
<feature type="coiled-coil region" evidence="2">
    <location>
        <begin position="134"/>
        <end position="165"/>
    </location>
</feature>
<evidence type="ECO:0000256" key="2">
    <source>
        <dbReference type="SAM" id="Coils"/>
    </source>
</evidence>
<reference evidence="5" key="1">
    <citation type="journal article" date="2023" name="Comput. Struct. Biotechnol. J.">
        <title>Discovery of a novel marine Bacteroidetes with a rich repertoire of carbohydrate-active enzymes.</title>
        <authorList>
            <person name="Chen B."/>
            <person name="Liu G."/>
            <person name="Chen Q."/>
            <person name="Wang H."/>
            <person name="Liu L."/>
            <person name="Tang K."/>
        </authorList>
    </citation>
    <scope>NUCLEOTIDE SEQUENCE</scope>
    <source>
        <strain evidence="5">TK19036</strain>
    </source>
</reference>
<dbReference type="EMBL" id="CP120682">
    <property type="protein sequence ID" value="WKN38145.1"/>
    <property type="molecule type" value="Genomic_DNA"/>
</dbReference>
<sequence>MVVPGWSQQSPVSRDQLEKEKKENLQRIKEAQRILSETSTRRESSIGQLNAINQQIEARESLIQSISQELDLLEVQITELGSVITALEEDLVNLKQEYAYMVYAASKTSNSYDRLTFLFSAKTFNQLFRRVKYMQQYSQARKNQVEQIQKVRETLINQRESIESKRLERQVLLDQQVIANQDLLALKTKQRVLIRDLGKREAELKKEVDSRRNDVQRLERLIADLIKKEMEESAANETENAVALNTSKEALSTSFASKKASLQWPVSTGFISQRFGNNPHPVMKNILVPNDGVDIQTNQDAQVKAVFDGVVIAITPIPGPGNNKAVIMQHGEYFTVYSRLKDVNVRKGQAVRAEEPVGMVYTDSDGISALQFQIWHNQQKLNPEPWLQRR</sequence>
<proteinExistence type="predicted"/>
<feature type="region of interest" description="Disordered" evidence="3">
    <location>
        <begin position="1"/>
        <end position="23"/>
    </location>
</feature>
<evidence type="ECO:0000259" key="4">
    <source>
        <dbReference type="Pfam" id="PF01551"/>
    </source>
</evidence>
<evidence type="ECO:0000313" key="5">
    <source>
        <dbReference type="EMBL" id="WKN38145.1"/>
    </source>
</evidence>
<organism evidence="5">
    <name type="scientific">Roseihalotalea indica</name>
    <dbReference type="NCBI Taxonomy" id="2867963"/>
    <lineage>
        <taxon>Bacteria</taxon>
        <taxon>Pseudomonadati</taxon>
        <taxon>Bacteroidota</taxon>
        <taxon>Cytophagia</taxon>
        <taxon>Cytophagales</taxon>
        <taxon>Catalimonadaceae</taxon>
        <taxon>Roseihalotalea</taxon>
    </lineage>
</organism>
<keyword evidence="1" id="KW-0732">Signal</keyword>
<dbReference type="GO" id="GO:0004222">
    <property type="term" value="F:metalloendopeptidase activity"/>
    <property type="evidence" value="ECO:0007669"/>
    <property type="project" value="TreeGrafter"/>
</dbReference>
<keyword evidence="2" id="KW-0175">Coiled coil</keyword>
<evidence type="ECO:0000256" key="3">
    <source>
        <dbReference type="SAM" id="MobiDB-lite"/>
    </source>
</evidence>
<dbReference type="PANTHER" id="PTHR21666:SF289">
    <property type="entry name" value="L-ALA--D-GLU ENDOPEPTIDASE"/>
    <property type="match status" value="1"/>
</dbReference>
<dbReference type="InterPro" id="IPR050570">
    <property type="entry name" value="Cell_wall_metabolism_enzyme"/>
</dbReference>